<keyword evidence="3" id="KW-0472">Membrane</keyword>
<protein>
    <submittedName>
        <fullName evidence="4">Integral membrane protein</fullName>
    </submittedName>
</protein>
<feature type="transmembrane region" description="Helical" evidence="3">
    <location>
        <begin position="182"/>
        <end position="201"/>
    </location>
</feature>
<evidence type="ECO:0000313" key="5">
    <source>
        <dbReference type="Proteomes" id="UP000244811"/>
    </source>
</evidence>
<feature type="transmembrane region" description="Helical" evidence="3">
    <location>
        <begin position="510"/>
        <end position="530"/>
    </location>
</feature>
<accession>A0A976MAX4</accession>
<reference evidence="4" key="1">
    <citation type="submission" date="2022-07" db="EMBL/GenBank/DDBJ databases">
        <title>Evaluation of T. orientalis genome assembly methods using nanopore sequencing and analysis of variation between genomes.</title>
        <authorList>
            <person name="Yam J."/>
            <person name="Micallef M.L."/>
            <person name="Liu M."/>
            <person name="Djordjevic S.P."/>
            <person name="Bogema D.R."/>
            <person name="Jenkins C."/>
        </authorList>
    </citation>
    <scope>NUCLEOTIDE SEQUENCE</scope>
    <source>
        <strain evidence="4">Goon Nure</strain>
    </source>
</reference>
<evidence type="ECO:0000313" key="4">
    <source>
        <dbReference type="EMBL" id="UKK00968.2"/>
    </source>
</evidence>
<feature type="transmembrane region" description="Helical" evidence="3">
    <location>
        <begin position="647"/>
        <end position="664"/>
    </location>
</feature>
<evidence type="ECO:0000256" key="2">
    <source>
        <dbReference type="SAM" id="MobiDB-lite"/>
    </source>
</evidence>
<feature type="transmembrane region" description="Helical" evidence="3">
    <location>
        <begin position="251"/>
        <end position="277"/>
    </location>
</feature>
<dbReference type="AlphaFoldDB" id="A0A976MAX4"/>
<feature type="transmembrane region" description="Helical" evidence="3">
    <location>
        <begin position="598"/>
        <end position="620"/>
    </location>
</feature>
<feature type="transmembrane region" description="Helical" evidence="3">
    <location>
        <begin position="207"/>
        <end position="230"/>
    </location>
</feature>
<feature type="transmembrane region" description="Helical" evidence="3">
    <location>
        <begin position="341"/>
        <end position="358"/>
    </location>
</feature>
<sequence>MKKSKYTIKLFLILIATCLFGSIFNVANMTGSRYNARQSILTISSLNASSKLLDNKTKPLSKFYKELIQSVAEWKIPRGYKLTEAYFKTTSDKVDILPIRKEDFVEVSLKGNLKFILKVVSENKKIDCDSATHMNLNSVNIWEAKNKIYVHIKNRKYFYISLVLSGVLVVTLLSIKRGKATIFICVILGVFLALATGKQFLKPEHYYMLGYIDISSSVSIALILVCFYFMQSSVLSEYYEMHNMFSYQFKTYVVTMISVLLSFFNHNIVVNIINWFLWVPILQCYVFQNYEEILDREHKKKRMINVLQMVDEFEPLKLDDAESMHEYSDFHARRKKNLRPYFMFLHLIIFMVSLLVCFKNEKYFKATRDVDEALSKPFEVDNMSVLDIEEFLRNKEDSSVSFKIVKTERKEVIDDISLITSTEMLKAWVNSFTKKVNFRTSLILYKDLVEKGDYKLFKEKNIEGMKELNMKLLFIFGGDQIITTAEISIGETKASTTLKNLSVITFGLKQNMYLGILILLNCFVLVGALVFTGGKDKSKLKLSLIIILLVINVLLCISFFFMIPRFLKGINDDIKVMEGTSEGEDLRMFVKSVTSFVWVRKGVTVILFVCIVLIIVYITISMPKEYSSFNKNMTIVKREITSDWKNLRILGYQFTILILISSIVGHEAFGYKYEEFRNGLLSLRYNFIMMFNKFLIEPKADVKNPLYLYHRFAIFVFYNVVLTGFLATFYFHSCTKRDLWFRKHKNFFVFPKSGDFNFDVNIKATFEELLAFKVFLKAFNAYKEHIKENEKEDACKQFLETFTQSKHGINKFTFNGDIYVYFERIKRYLLCIVFLRIKINCCNAKIKRLEEERERITRQNDNKRDYLIMLQKKLKETIAEVERFRSTNNILDLIDANQDEKKEKPALNTMETKKYDLKELEAFLIDPNKKKKVEEVEAEKKEEGENHDQSEASKNEGKHTSELSKLEFKELDTGSYKNKSEKDKESSSSSSITNPDIGLGSGSQSSNNNENSKNDAESEENNLNRQESKSETKEKNEESEEKNVKNDNENECSADKQTTESENKTKGRTLERPRKTKTTKKEVEEVGIFKSSVLKKN</sequence>
<gene>
    <name evidence="4" type="ORF">MACK_001779</name>
</gene>
<evidence type="ECO:0000256" key="1">
    <source>
        <dbReference type="SAM" id="Coils"/>
    </source>
</evidence>
<feature type="region of interest" description="Disordered" evidence="2">
    <location>
        <begin position="932"/>
        <end position="1097"/>
    </location>
</feature>
<feature type="transmembrane region" description="Helical" evidence="3">
    <location>
        <begin position="542"/>
        <end position="563"/>
    </location>
</feature>
<name>A0A976MAX4_THEOR</name>
<organism evidence="4 5">
    <name type="scientific">Theileria orientalis</name>
    <dbReference type="NCBI Taxonomy" id="68886"/>
    <lineage>
        <taxon>Eukaryota</taxon>
        <taxon>Sar</taxon>
        <taxon>Alveolata</taxon>
        <taxon>Apicomplexa</taxon>
        <taxon>Aconoidasida</taxon>
        <taxon>Piroplasmida</taxon>
        <taxon>Theileriidae</taxon>
        <taxon>Theileria</taxon>
    </lineage>
</organism>
<feature type="transmembrane region" description="Helical" evidence="3">
    <location>
        <begin position="708"/>
        <end position="731"/>
    </location>
</feature>
<keyword evidence="3" id="KW-0812">Transmembrane</keyword>
<evidence type="ECO:0000256" key="3">
    <source>
        <dbReference type="SAM" id="Phobius"/>
    </source>
</evidence>
<feature type="compositionally biased region" description="Basic and acidic residues" evidence="2">
    <location>
        <begin position="1026"/>
        <end position="1084"/>
    </location>
</feature>
<feature type="transmembrane region" description="Helical" evidence="3">
    <location>
        <begin position="157"/>
        <end position="175"/>
    </location>
</feature>
<feature type="coiled-coil region" evidence="1">
    <location>
        <begin position="832"/>
        <end position="866"/>
    </location>
</feature>
<dbReference type="EMBL" id="CP056070">
    <property type="protein sequence ID" value="UKK00968.2"/>
    <property type="molecule type" value="Genomic_DNA"/>
</dbReference>
<keyword evidence="3" id="KW-1133">Transmembrane helix</keyword>
<keyword evidence="1" id="KW-0175">Coiled coil</keyword>
<feature type="compositionally biased region" description="Basic and acidic residues" evidence="2">
    <location>
        <begin position="932"/>
        <end position="986"/>
    </location>
</feature>
<feature type="compositionally biased region" description="Low complexity" evidence="2">
    <location>
        <begin position="1002"/>
        <end position="1011"/>
    </location>
</feature>
<dbReference type="Proteomes" id="UP000244811">
    <property type="component" value="Chromosome 3"/>
</dbReference>
<proteinExistence type="predicted"/>